<dbReference type="PANTHER" id="PTHR33067">
    <property type="entry name" value="RNA-DIRECTED DNA POLYMERASE-RELATED"/>
    <property type="match status" value="1"/>
</dbReference>
<evidence type="ECO:0000313" key="2">
    <source>
        <dbReference type="Proteomes" id="UP001151760"/>
    </source>
</evidence>
<dbReference type="EMBL" id="BQNB010009598">
    <property type="protein sequence ID" value="GJS65730.1"/>
    <property type="molecule type" value="Genomic_DNA"/>
</dbReference>
<reference evidence="1" key="1">
    <citation type="journal article" date="2022" name="Int. J. Mol. Sci.">
        <title>Draft Genome of Tanacetum Coccineum: Genomic Comparison of Closely Related Tanacetum-Family Plants.</title>
        <authorList>
            <person name="Yamashiro T."/>
            <person name="Shiraishi A."/>
            <person name="Nakayama K."/>
            <person name="Satake H."/>
        </authorList>
    </citation>
    <scope>NUCLEOTIDE SEQUENCE</scope>
</reference>
<reference evidence="1" key="2">
    <citation type="submission" date="2022-01" db="EMBL/GenBank/DDBJ databases">
        <authorList>
            <person name="Yamashiro T."/>
            <person name="Shiraishi A."/>
            <person name="Satake H."/>
            <person name="Nakayama K."/>
        </authorList>
    </citation>
    <scope>NUCLEOTIDE SEQUENCE</scope>
</reference>
<accession>A0ABQ4XK56</accession>
<proteinExistence type="predicted"/>
<dbReference type="Gene3D" id="2.40.70.10">
    <property type="entry name" value="Acid Proteases"/>
    <property type="match status" value="1"/>
</dbReference>
<dbReference type="Proteomes" id="UP001151760">
    <property type="component" value="Unassembled WGS sequence"/>
</dbReference>
<name>A0ABQ4XK56_9ASTR</name>
<keyword evidence="2" id="KW-1185">Reference proteome</keyword>
<protein>
    <submittedName>
        <fullName evidence="1">Homeodomain-like protein</fullName>
    </submittedName>
</protein>
<evidence type="ECO:0000313" key="1">
    <source>
        <dbReference type="EMBL" id="GJS65730.1"/>
    </source>
</evidence>
<organism evidence="1 2">
    <name type="scientific">Tanacetum coccineum</name>
    <dbReference type="NCBI Taxonomy" id="301880"/>
    <lineage>
        <taxon>Eukaryota</taxon>
        <taxon>Viridiplantae</taxon>
        <taxon>Streptophyta</taxon>
        <taxon>Embryophyta</taxon>
        <taxon>Tracheophyta</taxon>
        <taxon>Spermatophyta</taxon>
        <taxon>Magnoliopsida</taxon>
        <taxon>eudicotyledons</taxon>
        <taxon>Gunneridae</taxon>
        <taxon>Pentapetalae</taxon>
        <taxon>asterids</taxon>
        <taxon>campanulids</taxon>
        <taxon>Asterales</taxon>
        <taxon>Asteraceae</taxon>
        <taxon>Asteroideae</taxon>
        <taxon>Anthemideae</taxon>
        <taxon>Anthemidinae</taxon>
        <taxon>Tanacetum</taxon>
    </lineage>
</organism>
<dbReference type="InterPro" id="IPR021109">
    <property type="entry name" value="Peptidase_aspartic_dom_sf"/>
</dbReference>
<sequence>MIGFSALFGATARELILLVLKSSIRTRRSNERTVTPFANPERQFRARREVLPPPNHNIYSFYESESSESDTEDVDIETLTLEQYLDLELNNTRKSFAHPKNSTFEVKGQLLRELQKISFSGGPTDNAVEHISIILEVASIFNAQESTLIQVFPITLEGIAKRWFERTSTESHCSPTLQNKLPPKETDPRSFILPCMIGNHPLSNALADLGASICIMPYSLFKRLEHGSLKPIKMAIKMADRSIQSPRGAYVGYFDDHLSPERASKDIISLSASELTEIKENFGTALYDTDKRMSMGLDEFVDIDDM</sequence>
<gene>
    <name evidence="1" type="ORF">Tco_0680294</name>
</gene>
<dbReference type="PANTHER" id="PTHR33067:SF35">
    <property type="entry name" value="ASPARTIC PEPTIDASE DDI1-TYPE DOMAIN-CONTAINING PROTEIN"/>
    <property type="match status" value="1"/>
</dbReference>
<comment type="caution">
    <text evidence="1">The sequence shown here is derived from an EMBL/GenBank/DDBJ whole genome shotgun (WGS) entry which is preliminary data.</text>
</comment>